<dbReference type="InterPro" id="IPR003607">
    <property type="entry name" value="HD/PDEase_dom"/>
</dbReference>
<dbReference type="PROSITE" id="PS51831">
    <property type="entry name" value="HD"/>
    <property type="match status" value="1"/>
</dbReference>
<dbReference type="KEGG" id="ccl:Clocl_2129"/>
<gene>
    <name evidence="2" type="ordered locus">Clocl_2129</name>
</gene>
<keyword evidence="3" id="KW-1185">Reference proteome</keyword>
<evidence type="ECO:0000259" key="1">
    <source>
        <dbReference type="PROSITE" id="PS51831"/>
    </source>
</evidence>
<dbReference type="RefSeq" id="WP_014255302.1">
    <property type="nucleotide sequence ID" value="NC_016627.1"/>
</dbReference>
<dbReference type="HOGENOM" id="CLU_081221_0_0_9"/>
<dbReference type="OrthoDB" id="247014at2"/>
<feature type="domain" description="HD" evidence="1">
    <location>
        <begin position="35"/>
        <end position="137"/>
    </location>
</feature>
<dbReference type="InterPro" id="IPR006674">
    <property type="entry name" value="HD_domain"/>
</dbReference>
<reference evidence="3" key="1">
    <citation type="submission" date="2011-12" db="EMBL/GenBank/DDBJ databases">
        <title>Complete sequence of Clostridium clariflavum DSM 19732.</title>
        <authorList>
            <consortium name="US DOE Joint Genome Institute"/>
            <person name="Lucas S."/>
            <person name="Han J."/>
            <person name="Lapidus A."/>
            <person name="Cheng J.-F."/>
            <person name="Goodwin L."/>
            <person name="Pitluck S."/>
            <person name="Peters L."/>
            <person name="Teshima H."/>
            <person name="Detter J.C."/>
            <person name="Han C."/>
            <person name="Tapia R."/>
            <person name="Land M."/>
            <person name="Hauser L."/>
            <person name="Kyrpides N."/>
            <person name="Ivanova N."/>
            <person name="Pagani I."/>
            <person name="Kitzmiller T."/>
            <person name="Lynd L."/>
            <person name="Izquierdo J."/>
            <person name="Woyke T."/>
        </authorList>
    </citation>
    <scope>NUCLEOTIDE SEQUENCE [LARGE SCALE GENOMIC DNA]</scope>
    <source>
        <strain evidence="3">DSM 19732 / NBRC 101661 / EBR45</strain>
    </source>
</reference>
<dbReference type="CDD" id="cd00077">
    <property type="entry name" value="HDc"/>
    <property type="match status" value="1"/>
</dbReference>
<dbReference type="STRING" id="720554.Clocl_2129"/>
<name>G8LWQ5_ACECE</name>
<proteinExistence type="predicted"/>
<dbReference type="PANTHER" id="PTHR40517">
    <property type="entry name" value="METAL-DEPENDENT PHOSPHOHYDROLASE, HD SUPERFAMILY-RELATED"/>
    <property type="match status" value="1"/>
</dbReference>
<dbReference type="EMBL" id="CP003065">
    <property type="protein sequence ID" value="AEV68723.1"/>
    <property type="molecule type" value="Genomic_DNA"/>
</dbReference>
<dbReference type="Pfam" id="PF01966">
    <property type="entry name" value="HD"/>
    <property type="match status" value="1"/>
</dbReference>
<dbReference type="Gene3D" id="1.10.3210.10">
    <property type="entry name" value="Hypothetical protein af1432"/>
    <property type="match status" value="1"/>
</dbReference>
<dbReference type="Proteomes" id="UP000005435">
    <property type="component" value="Chromosome"/>
</dbReference>
<dbReference type="eggNOG" id="COG3294">
    <property type="taxonomic scope" value="Bacteria"/>
</dbReference>
<accession>G8LWQ5</accession>
<protein>
    <submittedName>
        <fullName evidence="2">HD domain-containing protein</fullName>
    </submittedName>
</protein>
<organism evidence="2 3">
    <name type="scientific">Acetivibrio clariflavus (strain DSM 19732 / NBRC 101661 / EBR45)</name>
    <name type="common">Clostridium clariflavum</name>
    <dbReference type="NCBI Taxonomy" id="720554"/>
    <lineage>
        <taxon>Bacteria</taxon>
        <taxon>Bacillati</taxon>
        <taxon>Bacillota</taxon>
        <taxon>Clostridia</taxon>
        <taxon>Eubacteriales</taxon>
        <taxon>Oscillospiraceae</taxon>
        <taxon>Acetivibrio</taxon>
    </lineage>
</organism>
<dbReference type="InterPro" id="IPR039967">
    <property type="entry name" value="MJ1020-like"/>
</dbReference>
<dbReference type="PANTHER" id="PTHR40517:SF1">
    <property type="entry name" value="METAL-DEPENDENT PHOSPHOHYDROLASE, HD SUPERFAMILY-RELATED"/>
    <property type="match status" value="1"/>
</dbReference>
<dbReference type="AlphaFoldDB" id="G8LWQ5"/>
<evidence type="ECO:0000313" key="2">
    <source>
        <dbReference type="EMBL" id="AEV68723.1"/>
    </source>
</evidence>
<dbReference type="SMART" id="SM00471">
    <property type="entry name" value="HDc"/>
    <property type="match status" value="1"/>
</dbReference>
<evidence type="ECO:0000313" key="3">
    <source>
        <dbReference type="Proteomes" id="UP000005435"/>
    </source>
</evidence>
<dbReference type="SUPFAM" id="SSF109604">
    <property type="entry name" value="HD-domain/PDEase-like"/>
    <property type="match status" value="1"/>
</dbReference>
<sequence length="221" mass="24727">MGKITLEDLKKNEEISTLFETADKQLAAMGYTEHSFRHVTLVANAAGNILKTLGYEEREVELAKMAGYLHDIGNAVNRVDHAHYGAILAYQILTKMGMEIKEAAEIMLAIGHHDEGSGGAVSPISAAVILADKSDVHRTRVRNNDITTFDIHDRVNYAVESSKIYVDKEKKIAVLELHIDTNICPVMDYFEIFLVRMTMNRRAAEFLGLKFQLIINGTHLL</sequence>
<reference evidence="2 3" key="2">
    <citation type="journal article" date="2012" name="Stand. Genomic Sci.">
        <title>Complete Genome Sequence of Clostridium clariflavum DSM 19732.</title>
        <authorList>
            <person name="Izquierdo J.A."/>
            <person name="Goodwin L."/>
            <person name="Davenport K.W."/>
            <person name="Teshima H."/>
            <person name="Bruce D."/>
            <person name="Detter C."/>
            <person name="Tapia R."/>
            <person name="Han S."/>
            <person name="Land M."/>
            <person name="Hauser L."/>
            <person name="Jeffries C.D."/>
            <person name="Han J."/>
            <person name="Pitluck S."/>
            <person name="Nolan M."/>
            <person name="Chen A."/>
            <person name="Huntemann M."/>
            <person name="Mavromatis K."/>
            <person name="Mikhailova N."/>
            <person name="Liolios K."/>
            <person name="Woyke T."/>
            <person name="Lynd L.R."/>
        </authorList>
    </citation>
    <scope>NUCLEOTIDE SEQUENCE [LARGE SCALE GENOMIC DNA]</scope>
    <source>
        <strain evidence="3">DSM 19732 / NBRC 101661 / EBR45</strain>
    </source>
</reference>